<dbReference type="PANTHER" id="PTHR45641">
    <property type="entry name" value="TETRATRICOPEPTIDE REPEAT PROTEIN (AFU_ORTHOLOGUE AFUA_6G03870)"/>
    <property type="match status" value="1"/>
</dbReference>
<keyword evidence="1" id="KW-0677">Repeat</keyword>
<feature type="region of interest" description="Disordered" evidence="3">
    <location>
        <begin position="474"/>
        <end position="591"/>
    </location>
</feature>
<dbReference type="Proteomes" id="UP000002586">
    <property type="component" value="Chromosome"/>
</dbReference>
<dbReference type="eggNOG" id="COG0457">
    <property type="taxonomic scope" value="Bacteria"/>
</dbReference>
<protein>
    <submittedName>
        <fullName evidence="4">Tetratricopeptide TPR_2 repeat protein</fullName>
    </submittedName>
</protein>
<dbReference type="Pfam" id="PF13424">
    <property type="entry name" value="TPR_12"/>
    <property type="match status" value="2"/>
</dbReference>
<dbReference type="InterPro" id="IPR019734">
    <property type="entry name" value="TPR_rpt"/>
</dbReference>
<organism evidence="4 5">
    <name type="scientific">Magnetococcus marinus (strain ATCC BAA-1437 / JCM 17883 / MC-1)</name>
    <dbReference type="NCBI Taxonomy" id="156889"/>
    <lineage>
        <taxon>Bacteria</taxon>
        <taxon>Pseudomonadati</taxon>
        <taxon>Pseudomonadota</taxon>
        <taxon>Magnetococcia</taxon>
        <taxon>Magnetococcales</taxon>
        <taxon>Magnetococcaceae</taxon>
        <taxon>Magnetococcus</taxon>
    </lineage>
</organism>
<dbReference type="SUPFAM" id="SSF48452">
    <property type="entry name" value="TPR-like"/>
    <property type="match status" value="1"/>
</dbReference>
<evidence type="ECO:0000256" key="1">
    <source>
        <dbReference type="ARBA" id="ARBA00022737"/>
    </source>
</evidence>
<reference evidence="4 5" key="2">
    <citation type="journal article" date="2012" name="Int. J. Syst. Evol. Microbiol.">
        <title>Magnetococcus marinus gen. nov., sp. nov., a marine, magnetotactic bacterium that represents a novel lineage (Magnetococcaceae fam. nov.; Magnetococcales ord. nov.) at the base of the Alphaproteobacteria.</title>
        <authorList>
            <person name="Bazylinski D.A."/>
            <person name="Williams T.J."/>
            <person name="Lefevre C.T."/>
            <person name="Berg R.J."/>
            <person name="Zhang C.L."/>
            <person name="Bowser S.S."/>
            <person name="Dean A.J."/>
            <person name="Beveridge T.J."/>
        </authorList>
    </citation>
    <scope>NUCLEOTIDE SEQUENCE [LARGE SCALE GENOMIC DNA]</scope>
    <source>
        <strain evidence="5">ATCC BAA-1437 / JCM 17883 / MC-1</strain>
    </source>
</reference>
<sequence>MLTPQALALTPERQDASTAEQEQWLTRLTRHYVHTNLALPQPGVYQKTIDLLRQELERLFLNAPADLMFTPKLRAALQSLAHGDLDATQRQIALLDQSFNHAYNKYHPLYLPLYRLQAALQQQQGNPAEALTTLEKLLQLEERLLSDSHPALYRTLLNMGDLLILLNRMEAAKGYYERALTLFMKNPGPYQQARITLLNRLSQIEMAAHRPKQAVLRLGTALSMEEARLGHEHPALITTLDQLATALTLAGRQSEAIKQIERALAICTTQLGGNPMLTAQLTGRLGDLAVEQQQMAQAGHFYQAALHTLTTTHLTENDHFPTLKLKQAFIHQILGEWWQGELAQRTGLMGLQAHPPPPGSQISLNREVATYRQLIQALNTLIWNTDTQPDNLKGAILTLQQRLKDLGFNPGEMDGHPGPNTLAALTAWRNALGIAAPPMRWRLSTLQRALQEVPPAPRPTPNDLVDMIRHEQAMSEQHTTEEPLDSTSAITDKQRAEAAAKAADAAAAPPRQEAATPAVDQPSPDAIKPPTVISNTPSAPVAAPTKPAAPETHGTPLQPTEAASHKRHPQPTAPATVLPATGQTAHPSTGD</sequence>
<dbReference type="Gene3D" id="1.25.40.10">
    <property type="entry name" value="Tetratricopeptide repeat domain"/>
    <property type="match status" value="2"/>
</dbReference>
<feature type="compositionally biased region" description="Low complexity" evidence="3">
    <location>
        <begin position="499"/>
        <end position="518"/>
    </location>
</feature>
<keyword evidence="5" id="KW-1185">Reference proteome</keyword>
<dbReference type="eggNOG" id="COG3409">
    <property type="taxonomic scope" value="Bacteria"/>
</dbReference>
<dbReference type="InterPro" id="IPR036366">
    <property type="entry name" value="PGBDSf"/>
</dbReference>
<reference evidence="5" key="1">
    <citation type="journal article" date="2009" name="Appl. Environ. Microbiol.">
        <title>Complete genome sequence of the chemolithoautotrophic marine magnetotactic coccus strain MC-1.</title>
        <authorList>
            <person name="Schubbe S."/>
            <person name="Williams T.J."/>
            <person name="Xie G."/>
            <person name="Kiss H.E."/>
            <person name="Brettin T.S."/>
            <person name="Martinez D."/>
            <person name="Ross C.A."/>
            <person name="Schuler D."/>
            <person name="Cox B.L."/>
            <person name="Nealson K.H."/>
            <person name="Bazylinski D.A."/>
        </authorList>
    </citation>
    <scope>NUCLEOTIDE SEQUENCE [LARGE SCALE GENOMIC DNA]</scope>
    <source>
        <strain evidence="5">ATCC BAA-1437 / JCM 17883 / MC-1</strain>
    </source>
</reference>
<dbReference type="EMBL" id="CP000471">
    <property type="protein sequence ID" value="ABK43489.1"/>
    <property type="molecule type" value="Genomic_DNA"/>
</dbReference>
<evidence type="ECO:0000313" key="5">
    <source>
        <dbReference type="Proteomes" id="UP000002586"/>
    </source>
</evidence>
<evidence type="ECO:0000256" key="2">
    <source>
        <dbReference type="ARBA" id="ARBA00022803"/>
    </source>
</evidence>
<dbReference type="SUPFAM" id="SSF47090">
    <property type="entry name" value="PGBD-like"/>
    <property type="match status" value="1"/>
</dbReference>
<dbReference type="Gene3D" id="1.10.101.10">
    <property type="entry name" value="PGBD-like superfamily/PGBD"/>
    <property type="match status" value="1"/>
</dbReference>
<dbReference type="InterPro" id="IPR036365">
    <property type="entry name" value="PGBD-like_sf"/>
</dbReference>
<dbReference type="AlphaFoldDB" id="A0L696"/>
<feature type="compositionally biased region" description="Low complexity" evidence="3">
    <location>
        <begin position="537"/>
        <end position="550"/>
    </location>
</feature>
<keyword evidence="2" id="KW-0802">TPR repeat</keyword>
<dbReference type="SMART" id="SM00028">
    <property type="entry name" value="TPR"/>
    <property type="match status" value="3"/>
</dbReference>
<gene>
    <name evidence="4" type="ordered locus">Mmc1_0971</name>
</gene>
<evidence type="ECO:0000256" key="3">
    <source>
        <dbReference type="SAM" id="MobiDB-lite"/>
    </source>
</evidence>
<dbReference type="PANTHER" id="PTHR45641:SF19">
    <property type="entry name" value="NEPHROCYSTIN-3"/>
    <property type="match status" value="1"/>
</dbReference>
<dbReference type="InterPro" id="IPR011990">
    <property type="entry name" value="TPR-like_helical_dom_sf"/>
</dbReference>
<feature type="compositionally biased region" description="Polar residues" evidence="3">
    <location>
        <begin position="581"/>
        <end position="591"/>
    </location>
</feature>
<accession>A0L696</accession>
<dbReference type="HOGENOM" id="CLU_461382_0_0_5"/>
<evidence type="ECO:0000313" key="4">
    <source>
        <dbReference type="EMBL" id="ABK43489.1"/>
    </source>
</evidence>
<name>A0L696_MAGMM</name>
<proteinExistence type="predicted"/>
<dbReference type="STRING" id="156889.Mmc1_0971"/>
<dbReference type="KEGG" id="mgm:Mmc1_0971"/>